<evidence type="ECO:0000256" key="3">
    <source>
        <dbReference type="ARBA" id="ARBA00022448"/>
    </source>
</evidence>
<feature type="transmembrane region" description="Helical" evidence="8">
    <location>
        <begin position="143"/>
        <end position="170"/>
    </location>
</feature>
<evidence type="ECO:0000256" key="8">
    <source>
        <dbReference type="RuleBase" id="RU363041"/>
    </source>
</evidence>
<evidence type="ECO:0000313" key="10">
    <source>
        <dbReference type="Proteomes" id="UP001500748"/>
    </source>
</evidence>
<feature type="transmembrane region" description="Helical" evidence="8">
    <location>
        <begin position="75"/>
        <end position="96"/>
    </location>
</feature>
<dbReference type="PANTHER" id="PTHR30269:SF0">
    <property type="entry name" value="MEMBRANE TRANSPORTER PROTEIN YFCA-RELATED"/>
    <property type="match status" value="1"/>
</dbReference>
<evidence type="ECO:0000313" key="9">
    <source>
        <dbReference type="EMBL" id="GAA3774789.1"/>
    </source>
</evidence>
<reference evidence="10" key="1">
    <citation type="journal article" date="2019" name="Int. J. Syst. Evol. Microbiol.">
        <title>The Global Catalogue of Microorganisms (GCM) 10K type strain sequencing project: providing services to taxonomists for standard genome sequencing and annotation.</title>
        <authorList>
            <consortium name="The Broad Institute Genomics Platform"/>
            <consortium name="The Broad Institute Genome Sequencing Center for Infectious Disease"/>
            <person name="Wu L."/>
            <person name="Ma J."/>
        </authorList>
    </citation>
    <scope>NUCLEOTIDE SEQUENCE [LARGE SCALE GENOMIC DNA]</scope>
    <source>
        <strain evidence="10">JCM 17337</strain>
    </source>
</reference>
<keyword evidence="3" id="KW-0813">Transport</keyword>
<dbReference type="EMBL" id="BAABDU010000005">
    <property type="protein sequence ID" value="GAA3774789.1"/>
    <property type="molecule type" value="Genomic_DNA"/>
</dbReference>
<dbReference type="InterPro" id="IPR002781">
    <property type="entry name" value="TM_pro_TauE-like"/>
</dbReference>
<evidence type="ECO:0000256" key="7">
    <source>
        <dbReference type="ARBA" id="ARBA00023136"/>
    </source>
</evidence>
<gene>
    <name evidence="9" type="ORF">GCM10022423_31930</name>
</gene>
<feature type="transmembrane region" description="Helical" evidence="8">
    <location>
        <begin position="103"/>
        <end position="123"/>
    </location>
</feature>
<name>A0ABP7GSJ4_9FLAO</name>
<keyword evidence="7 8" id="KW-0472">Membrane</keyword>
<feature type="transmembrane region" description="Helical" evidence="8">
    <location>
        <begin position="7"/>
        <end position="31"/>
    </location>
</feature>
<comment type="subcellular location">
    <subcellularLocation>
        <location evidence="1 8">Cell membrane</location>
        <topology evidence="1 8">Multi-pass membrane protein</topology>
    </subcellularLocation>
</comment>
<keyword evidence="4 8" id="KW-1003">Cell membrane</keyword>
<accession>A0ABP7GSJ4</accession>
<dbReference type="RefSeq" id="WP_345145617.1">
    <property type="nucleotide sequence ID" value="NZ_BAABDU010000005.1"/>
</dbReference>
<protein>
    <recommendedName>
        <fullName evidence="8">Probable membrane transporter protein</fullName>
    </recommendedName>
</protein>
<evidence type="ECO:0000256" key="4">
    <source>
        <dbReference type="ARBA" id="ARBA00022475"/>
    </source>
</evidence>
<comment type="caution">
    <text evidence="9">The sequence shown here is derived from an EMBL/GenBank/DDBJ whole genome shotgun (WGS) entry which is preliminary data.</text>
</comment>
<dbReference type="InterPro" id="IPR052017">
    <property type="entry name" value="TSUP"/>
</dbReference>
<comment type="similarity">
    <text evidence="2 8">Belongs to the 4-toluene sulfonate uptake permease (TSUP) (TC 2.A.102) family.</text>
</comment>
<keyword evidence="6 8" id="KW-1133">Transmembrane helix</keyword>
<evidence type="ECO:0000256" key="5">
    <source>
        <dbReference type="ARBA" id="ARBA00022692"/>
    </source>
</evidence>
<evidence type="ECO:0000256" key="6">
    <source>
        <dbReference type="ARBA" id="ARBA00022989"/>
    </source>
</evidence>
<feature type="transmembrane region" description="Helical" evidence="8">
    <location>
        <begin position="206"/>
        <end position="227"/>
    </location>
</feature>
<feature type="transmembrane region" description="Helical" evidence="8">
    <location>
        <begin position="182"/>
        <end position="200"/>
    </location>
</feature>
<dbReference type="PANTHER" id="PTHR30269">
    <property type="entry name" value="TRANSMEMBRANE PROTEIN YFCA"/>
    <property type="match status" value="1"/>
</dbReference>
<evidence type="ECO:0000256" key="2">
    <source>
        <dbReference type="ARBA" id="ARBA00009142"/>
    </source>
</evidence>
<dbReference type="Pfam" id="PF01925">
    <property type="entry name" value="TauE"/>
    <property type="match status" value="1"/>
</dbReference>
<evidence type="ECO:0000256" key="1">
    <source>
        <dbReference type="ARBA" id="ARBA00004651"/>
    </source>
</evidence>
<keyword evidence="10" id="KW-1185">Reference proteome</keyword>
<proteinExistence type="inferred from homology"/>
<keyword evidence="5 8" id="KW-0812">Transmembrane</keyword>
<dbReference type="Proteomes" id="UP001500748">
    <property type="component" value="Unassembled WGS sequence"/>
</dbReference>
<organism evidence="9 10">
    <name type="scientific">Flavobacterium ginsengiterrae</name>
    <dbReference type="NCBI Taxonomy" id="871695"/>
    <lineage>
        <taxon>Bacteria</taxon>
        <taxon>Pseudomonadati</taxon>
        <taxon>Bacteroidota</taxon>
        <taxon>Flavobacteriia</taxon>
        <taxon>Flavobacteriales</taxon>
        <taxon>Flavobacteriaceae</taxon>
        <taxon>Flavobacterium</taxon>
    </lineage>
</organism>
<sequence length="254" mass="28053">MNTYLELLFLFIMAVVGGAVNVTIGGGWFIIFPSLIFRGIQPVPGTATTTIVLWSGFLASSKKIKNTGEISRTNFNYMLSACTLGGISGAVLLIAFSHKVFETIAPFLLLGSWILFTFYNRIFNFFNSDNQSVSSFKYTPVKLIPLFVLGIYGGYFGAGMGMILFILFRLYGIKNNETLERISLILIAVNNGIAILIFIWSGLIFWPFALVMIAGSILGGFLGKAWNEKINTLLLKRNAIVYGATVTLYFLDII</sequence>